<sequence length="115" mass="14213">MSLFSVIIFHQLFSIYGECSIKFEKNTEEYEDCMRTLQLNEKIFEEFLEKNQTLLKEYIEMLENFKNQEFLYQMHLIQKKIDEEIDNYISKEEQLNFISEYFSFKQLINESEFIR</sequence>
<proteinExistence type="predicted"/>
<dbReference type="RefSeq" id="WP_104412921.1">
    <property type="nucleotide sequence ID" value="NZ_PTIW01000050.1"/>
</dbReference>
<dbReference type="Proteomes" id="UP000239861">
    <property type="component" value="Unassembled WGS sequence"/>
</dbReference>
<accession>A0AB36ZVJ5</accession>
<reference evidence="1 2" key="1">
    <citation type="submission" date="2018-02" db="EMBL/GenBank/DDBJ databases">
        <title>Subsurface microbial communities from deep shales in Ohio and West Virginia, USA.</title>
        <authorList>
            <person name="Wrighton K."/>
        </authorList>
    </citation>
    <scope>NUCLEOTIDE SEQUENCE [LARGE SCALE GENOMIC DNA]</scope>
    <source>
        <strain evidence="1 2">MARC-MIP3H16</strain>
    </source>
</reference>
<dbReference type="EMBL" id="PTIW01000050">
    <property type="protein sequence ID" value="PPK57334.1"/>
    <property type="molecule type" value="Genomic_DNA"/>
</dbReference>
<evidence type="ECO:0000313" key="2">
    <source>
        <dbReference type="Proteomes" id="UP000239861"/>
    </source>
</evidence>
<gene>
    <name evidence="1" type="ORF">B0F89_1508</name>
</gene>
<protein>
    <submittedName>
        <fullName evidence="1">Uncharacterized protein</fullName>
    </submittedName>
</protein>
<name>A0AB36ZVJ5_9BACT</name>
<evidence type="ECO:0000313" key="1">
    <source>
        <dbReference type="EMBL" id="PPK57334.1"/>
    </source>
</evidence>
<organism evidence="1 2">
    <name type="scientific">Malaciobacter marinus</name>
    <dbReference type="NCBI Taxonomy" id="505249"/>
    <lineage>
        <taxon>Bacteria</taxon>
        <taxon>Pseudomonadati</taxon>
        <taxon>Campylobacterota</taxon>
        <taxon>Epsilonproteobacteria</taxon>
        <taxon>Campylobacterales</taxon>
        <taxon>Arcobacteraceae</taxon>
        <taxon>Malaciobacter</taxon>
    </lineage>
</organism>
<comment type="caution">
    <text evidence="1">The sequence shown here is derived from an EMBL/GenBank/DDBJ whole genome shotgun (WGS) entry which is preliminary data.</text>
</comment>
<dbReference type="AlphaFoldDB" id="A0AB36ZVJ5"/>